<evidence type="ECO:0000256" key="3">
    <source>
        <dbReference type="ARBA" id="ARBA00023027"/>
    </source>
</evidence>
<sequence length="262" mass="28876">MIYNRILLTGAAGLLGTELRKRLTPKVKFLRSTDIASMADAAPNEELVQADLGDISAAKNLVRDIEAIVHFGGISKDADFESIHRVNIAGFHSLYEAARSAGVKRVVFSSSVHAIGFYDQTQTIDAGAPARPDSNYGVAKAFGENLAQLFWDKHGLETVSLRIGSCEAKPSTRRHLLTWLSFDDMWQLVERSLTVPRVGHTIIYGASNNRASFWDNRLASHIGYRPKDSADDYQDDIFAADPQPSREDVVNRLQGGIFAKQA</sequence>
<evidence type="ECO:0000256" key="2">
    <source>
        <dbReference type="ARBA" id="ARBA00023002"/>
    </source>
</evidence>
<dbReference type="SUPFAM" id="SSF51735">
    <property type="entry name" value="NAD(P)-binding Rossmann-fold domains"/>
    <property type="match status" value="1"/>
</dbReference>
<dbReference type="PANTHER" id="PTHR43103">
    <property type="entry name" value="NUCLEOSIDE-DIPHOSPHATE-SUGAR EPIMERASE"/>
    <property type="match status" value="1"/>
</dbReference>
<dbReference type="PANTHER" id="PTHR43103:SF5">
    <property type="entry name" value="4-EPIMERASE, PUTATIVE (AFU_ORTHOLOGUE AFUA_7G00360)-RELATED"/>
    <property type="match status" value="1"/>
</dbReference>
<dbReference type="Gene3D" id="3.40.50.720">
    <property type="entry name" value="NAD(P)-binding Rossmann-like Domain"/>
    <property type="match status" value="1"/>
</dbReference>
<dbReference type="Pfam" id="PF01370">
    <property type="entry name" value="Epimerase"/>
    <property type="match status" value="1"/>
</dbReference>
<dbReference type="GO" id="GO:0016491">
    <property type="term" value="F:oxidoreductase activity"/>
    <property type="evidence" value="ECO:0007669"/>
    <property type="project" value="UniProtKB-KW"/>
</dbReference>
<dbReference type="EMBL" id="CP001077">
    <property type="protein sequence ID" value="ACE94893.1"/>
    <property type="molecule type" value="Genomic_DNA"/>
</dbReference>
<comment type="similarity">
    <text evidence="1">Belongs to the NAD(P)-dependent epimerase/dehydratase family.</text>
</comment>
<evidence type="ECO:0000313" key="5">
    <source>
        <dbReference type="EMBL" id="ACE94893.1"/>
    </source>
</evidence>
<keyword evidence="2" id="KW-0560">Oxidoreductase</keyword>
<organism evidence="5 6">
    <name type="scientific">Rhizobium etli (strain CIAT 652)</name>
    <dbReference type="NCBI Taxonomy" id="491916"/>
    <lineage>
        <taxon>Bacteria</taxon>
        <taxon>Pseudomonadati</taxon>
        <taxon>Pseudomonadota</taxon>
        <taxon>Alphaproteobacteria</taxon>
        <taxon>Hyphomicrobiales</taxon>
        <taxon>Rhizobiaceae</taxon>
        <taxon>Rhizobium/Agrobacterium group</taxon>
        <taxon>Rhizobium</taxon>
    </lineage>
</organism>
<evidence type="ECO:0000313" key="6">
    <source>
        <dbReference type="Proteomes" id="UP000008817"/>
    </source>
</evidence>
<name>B3Q489_RHIE6</name>
<dbReference type="InterPro" id="IPR036291">
    <property type="entry name" value="NAD(P)-bd_dom_sf"/>
</dbReference>
<geneLocation type="plasmid" evidence="5 6">
    <name>pC</name>
</geneLocation>
<keyword evidence="3" id="KW-0520">NAD</keyword>
<dbReference type="InterPro" id="IPR001509">
    <property type="entry name" value="Epimerase_deHydtase"/>
</dbReference>
<dbReference type="eggNOG" id="COG0451">
    <property type="taxonomic scope" value="Bacteria"/>
</dbReference>
<dbReference type="KEGG" id="rec:RHECIAT_PC0000820"/>
<dbReference type="Proteomes" id="UP000008817">
    <property type="component" value="Plasmid pC"/>
</dbReference>
<keyword evidence="5" id="KW-0614">Plasmid</keyword>
<feature type="domain" description="NAD-dependent epimerase/dehydratase" evidence="4">
    <location>
        <begin position="6"/>
        <end position="170"/>
    </location>
</feature>
<dbReference type="HOGENOM" id="CLU_079334_0_0_5"/>
<dbReference type="AlphaFoldDB" id="B3Q489"/>
<proteinExistence type="inferred from homology"/>
<reference evidence="5 6" key="1">
    <citation type="submission" date="2008-04" db="EMBL/GenBank/DDBJ databases">
        <title>Genome diversity and DNA divergence of Rhizobium etli.</title>
        <authorList>
            <person name="Gonzalez V."/>
            <person name="Acosta J.L."/>
            <person name="Santamaria R.I."/>
            <person name="Bustos P."/>
            <person name="Hernandez-Gonzalez I.L."/>
            <person name="Fernandez J.L."/>
            <person name="Diaz R."/>
            <person name="Flores M."/>
            <person name="Mora J."/>
            <person name="Palacios R."/>
            <person name="Davila G."/>
        </authorList>
    </citation>
    <scope>NUCLEOTIDE SEQUENCE [LARGE SCALE GENOMIC DNA]</scope>
    <source>
        <strain evidence="6">CIAT 652</strain>
        <plasmid evidence="6">Plasmid pC</plasmid>
    </source>
</reference>
<evidence type="ECO:0000256" key="1">
    <source>
        <dbReference type="ARBA" id="ARBA00007637"/>
    </source>
</evidence>
<gene>
    <name evidence="5" type="ordered locus">RHECIAT_PC0000820</name>
</gene>
<protein>
    <submittedName>
        <fullName evidence="5">Putative nucleoside-diphosphate-sugar epimerase dehydratase protein</fullName>
    </submittedName>
</protein>
<evidence type="ECO:0000259" key="4">
    <source>
        <dbReference type="Pfam" id="PF01370"/>
    </source>
</evidence>
<accession>B3Q489</accession>